<accession>A0A517PAG4</accession>
<dbReference type="Pfam" id="PF13360">
    <property type="entry name" value="PQQ_2"/>
    <property type="match status" value="2"/>
</dbReference>
<evidence type="ECO:0000259" key="2">
    <source>
        <dbReference type="Pfam" id="PF13360"/>
    </source>
</evidence>
<dbReference type="EMBL" id="CP036265">
    <property type="protein sequence ID" value="QDT16360.1"/>
    <property type="molecule type" value="Genomic_DNA"/>
</dbReference>
<dbReference type="PANTHER" id="PTHR34512">
    <property type="entry name" value="CELL SURFACE PROTEIN"/>
    <property type="match status" value="1"/>
</dbReference>
<evidence type="ECO:0000256" key="1">
    <source>
        <dbReference type="SAM" id="SignalP"/>
    </source>
</evidence>
<feature type="chain" id="PRO_5021989818" evidence="1">
    <location>
        <begin position="30"/>
        <end position="541"/>
    </location>
</feature>
<dbReference type="InterPro" id="IPR002372">
    <property type="entry name" value="PQQ_rpt_dom"/>
</dbReference>
<dbReference type="KEGG" id="acaf:CA12_24610"/>
<dbReference type="Proteomes" id="UP000318741">
    <property type="component" value="Chromosome"/>
</dbReference>
<dbReference type="InterPro" id="IPR011047">
    <property type="entry name" value="Quinoprotein_ADH-like_sf"/>
</dbReference>
<proteinExistence type="predicted"/>
<dbReference type="PANTHER" id="PTHR34512:SF30">
    <property type="entry name" value="OUTER MEMBRANE PROTEIN ASSEMBLY FACTOR BAMB"/>
    <property type="match status" value="1"/>
</dbReference>
<reference evidence="3 4" key="1">
    <citation type="submission" date="2019-02" db="EMBL/GenBank/DDBJ databases">
        <title>Deep-cultivation of Planctomycetes and their phenomic and genomic characterization uncovers novel biology.</title>
        <authorList>
            <person name="Wiegand S."/>
            <person name="Jogler M."/>
            <person name="Boedeker C."/>
            <person name="Pinto D."/>
            <person name="Vollmers J."/>
            <person name="Rivas-Marin E."/>
            <person name="Kohn T."/>
            <person name="Peeters S.H."/>
            <person name="Heuer A."/>
            <person name="Rast P."/>
            <person name="Oberbeckmann S."/>
            <person name="Bunk B."/>
            <person name="Jeske O."/>
            <person name="Meyerdierks A."/>
            <person name="Storesund J.E."/>
            <person name="Kallscheuer N."/>
            <person name="Luecker S."/>
            <person name="Lage O.M."/>
            <person name="Pohl T."/>
            <person name="Merkel B.J."/>
            <person name="Hornburger P."/>
            <person name="Mueller R.-W."/>
            <person name="Bruemmer F."/>
            <person name="Labrenz M."/>
            <person name="Spormann A.M."/>
            <person name="Op den Camp H."/>
            <person name="Overmann J."/>
            <person name="Amann R."/>
            <person name="Jetten M.S.M."/>
            <person name="Mascher T."/>
            <person name="Medema M.H."/>
            <person name="Devos D.P."/>
            <person name="Kaster A.-K."/>
            <person name="Ovreas L."/>
            <person name="Rohde M."/>
            <person name="Galperin M.Y."/>
            <person name="Jogler C."/>
        </authorList>
    </citation>
    <scope>NUCLEOTIDE SEQUENCE [LARGE SCALE GENOMIC DNA]</scope>
    <source>
        <strain evidence="3 4">CA12</strain>
    </source>
</reference>
<dbReference type="AlphaFoldDB" id="A0A517PAG4"/>
<organism evidence="3 4">
    <name type="scientific">Alienimonas californiensis</name>
    <dbReference type="NCBI Taxonomy" id="2527989"/>
    <lineage>
        <taxon>Bacteria</taxon>
        <taxon>Pseudomonadati</taxon>
        <taxon>Planctomycetota</taxon>
        <taxon>Planctomycetia</taxon>
        <taxon>Planctomycetales</taxon>
        <taxon>Planctomycetaceae</taxon>
        <taxon>Alienimonas</taxon>
    </lineage>
</organism>
<dbReference type="SUPFAM" id="SSF50998">
    <property type="entry name" value="Quinoprotein alcohol dehydrogenase-like"/>
    <property type="match status" value="1"/>
</dbReference>
<dbReference type="RefSeq" id="WP_145359193.1">
    <property type="nucleotide sequence ID" value="NZ_CP036265.1"/>
</dbReference>
<protein>
    <submittedName>
        <fullName evidence="3">Outer membrane biogenesis protein BamB</fullName>
    </submittedName>
</protein>
<dbReference type="SMART" id="SM00564">
    <property type="entry name" value="PQQ"/>
    <property type="match status" value="4"/>
</dbReference>
<evidence type="ECO:0000313" key="3">
    <source>
        <dbReference type="EMBL" id="QDT16360.1"/>
    </source>
</evidence>
<dbReference type="InterPro" id="IPR018391">
    <property type="entry name" value="PQQ_b-propeller_rpt"/>
</dbReference>
<keyword evidence="1" id="KW-0732">Signal</keyword>
<sequence length="541" mass="58818" precursor="true">MRLRRSLFSLAALPPLALLTLAMPASVAAQDGDAAVVEDPAAAVAQWAADGKWPMWGGDPLRNMVSPAPKVSAAFQPETRRKEPKNVLWTAPLGSQTYGNPVVSGGKVLVGTNNGGEYRPQHVGDRGVLLCFDEADGSFQWQLTREKLPQGRVHDWPEQGICSTPVVEGDRVWILTNRCEMMCLDLDGFRDGTNDGEFTEEVDAEQEDADIVWSLDLIEELGVFPHNLATSSPLILGEYVYFVTGNGVDEAHLEVPAPRAPCFLCLNKNTGEIIWEDNTPFDKILHGHWSSPCVALVDGQAQILFPAGDGILYSFDPAGDGDGGSKILWQFDLNPKDSYWELGGRGTRNAIIATPVFADGFVYLGVGQDPEHGEGVGHFYKIDPTGSGDVSPTLLEDGEIKPNPNSKQVWHYGGEDTDGSVTGSKGELIFRRTMSTVAVHDGLVVAPDLSGFVHCLDAETGKRLWVYDMFAACWGSPMVADGKIFIGDEDGDLTVMELGREENVIEEKMFASSVYSTPTIAHGKMFVSDRSKLYCFDVTAD</sequence>
<dbReference type="InterPro" id="IPR015943">
    <property type="entry name" value="WD40/YVTN_repeat-like_dom_sf"/>
</dbReference>
<dbReference type="OrthoDB" id="222965at2"/>
<feature type="domain" description="Pyrrolo-quinoline quinone repeat" evidence="2">
    <location>
        <begin position="83"/>
        <end position="181"/>
    </location>
</feature>
<evidence type="ECO:0000313" key="4">
    <source>
        <dbReference type="Proteomes" id="UP000318741"/>
    </source>
</evidence>
<feature type="signal peptide" evidence="1">
    <location>
        <begin position="1"/>
        <end position="29"/>
    </location>
</feature>
<feature type="domain" description="Pyrrolo-quinoline quinone repeat" evidence="2">
    <location>
        <begin position="432"/>
        <end position="496"/>
    </location>
</feature>
<dbReference type="Gene3D" id="2.130.10.10">
    <property type="entry name" value="YVTN repeat-like/Quinoprotein amine dehydrogenase"/>
    <property type="match status" value="3"/>
</dbReference>
<keyword evidence="4" id="KW-1185">Reference proteome</keyword>
<gene>
    <name evidence="3" type="ORF">CA12_24610</name>
</gene>
<name>A0A517PAG4_9PLAN</name>